<dbReference type="InterPro" id="IPR008984">
    <property type="entry name" value="SMAD_FHA_dom_sf"/>
</dbReference>
<dbReference type="Pfam" id="PF00498">
    <property type="entry name" value="FHA"/>
    <property type="match status" value="1"/>
</dbReference>
<dbReference type="STRING" id="394096.DB31_5584"/>
<dbReference type="InterPro" id="IPR046883">
    <property type="entry name" value="T6SS_FHA_C"/>
</dbReference>
<evidence type="ECO:0000313" key="4">
    <source>
        <dbReference type="Proteomes" id="UP000028725"/>
    </source>
</evidence>
<dbReference type="SMART" id="SM00240">
    <property type="entry name" value="FHA"/>
    <property type="match status" value="1"/>
</dbReference>
<feature type="region of interest" description="Disordered" evidence="1">
    <location>
        <begin position="522"/>
        <end position="542"/>
    </location>
</feature>
<dbReference type="OrthoDB" id="5522831at2"/>
<keyword evidence="3" id="KW-0418">Kinase</keyword>
<keyword evidence="4" id="KW-1185">Reference proteome</keyword>
<dbReference type="GO" id="GO:0004674">
    <property type="term" value="F:protein serine/threonine kinase activity"/>
    <property type="evidence" value="ECO:0007669"/>
    <property type="project" value="UniProtKB-KW"/>
</dbReference>
<evidence type="ECO:0000313" key="3">
    <source>
        <dbReference type="EMBL" id="KFE70542.1"/>
    </source>
</evidence>
<dbReference type="PROSITE" id="PS50006">
    <property type="entry name" value="FHA_DOMAIN"/>
    <property type="match status" value="1"/>
</dbReference>
<keyword evidence="3" id="KW-0723">Serine/threonine-protein kinase</keyword>
<organism evidence="3 4">
    <name type="scientific">Hyalangium minutum</name>
    <dbReference type="NCBI Taxonomy" id="394096"/>
    <lineage>
        <taxon>Bacteria</taxon>
        <taxon>Pseudomonadati</taxon>
        <taxon>Myxococcota</taxon>
        <taxon>Myxococcia</taxon>
        <taxon>Myxococcales</taxon>
        <taxon>Cystobacterineae</taxon>
        <taxon>Archangiaceae</taxon>
        <taxon>Hyalangium</taxon>
    </lineage>
</organism>
<dbReference type="PANTHER" id="PTHR23308">
    <property type="entry name" value="NUCLEAR INHIBITOR OF PROTEIN PHOSPHATASE-1"/>
    <property type="match status" value="1"/>
</dbReference>
<dbReference type="EMBL" id="JMCB01000003">
    <property type="protein sequence ID" value="KFE70542.1"/>
    <property type="molecule type" value="Genomic_DNA"/>
</dbReference>
<dbReference type="InterPro" id="IPR050923">
    <property type="entry name" value="Cell_Proc_Reg/RNA_Proc"/>
</dbReference>
<dbReference type="Pfam" id="PF20232">
    <property type="entry name" value="T6SS_FHA_C"/>
    <property type="match status" value="1"/>
</dbReference>
<evidence type="ECO:0000256" key="1">
    <source>
        <dbReference type="SAM" id="MobiDB-lite"/>
    </source>
</evidence>
<gene>
    <name evidence="3" type="ORF">DB31_5584</name>
</gene>
<dbReference type="PATRIC" id="fig|394096.3.peg.2063"/>
<reference evidence="3 4" key="1">
    <citation type="submission" date="2014-04" db="EMBL/GenBank/DDBJ databases">
        <title>Genome assembly of Hyalangium minutum DSM 14724.</title>
        <authorList>
            <person name="Sharma G."/>
            <person name="Subramanian S."/>
        </authorList>
    </citation>
    <scope>NUCLEOTIDE SEQUENCE [LARGE SCALE GENOMIC DNA]</scope>
    <source>
        <strain evidence="3 4">DSM 14724</strain>
    </source>
</reference>
<comment type="caution">
    <text evidence="3">The sequence shown here is derived from an EMBL/GenBank/DDBJ whole genome shotgun (WGS) entry which is preliminary data.</text>
</comment>
<evidence type="ECO:0000259" key="2">
    <source>
        <dbReference type="PROSITE" id="PS50006"/>
    </source>
</evidence>
<proteinExistence type="predicted"/>
<dbReference type="InterPro" id="IPR000253">
    <property type="entry name" value="FHA_dom"/>
</dbReference>
<feature type="domain" description="FHA" evidence="2">
    <location>
        <begin position="28"/>
        <end position="77"/>
    </location>
</feature>
<dbReference type="CDD" id="cd00060">
    <property type="entry name" value="FHA"/>
    <property type="match status" value="1"/>
</dbReference>
<protein>
    <submittedName>
        <fullName evidence="3">Serine/threonine protein kinase</fullName>
    </submittedName>
</protein>
<name>A0A085WS79_9BACT</name>
<dbReference type="SUPFAM" id="SSF49879">
    <property type="entry name" value="SMAD/FHA domain"/>
    <property type="match status" value="1"/>
</dbReference>
<accession>A0A085WS79</accession>
<keyword evidence="3" id="KW-0808">Transferase</keyword>
<dbReference type="Gene3D" id="2.60.200.20">
    <property type="match status" value="1"/>
</dbReference>
<sequence>MLPLVIRIKDVESHPPLEKQYVFTSSPVRIGRNQLNDIPIPRPFVSLFHALVRFDKGSISVVDLGSTNGVVVAGKRIEKNVPAQIKPGMQVTIGSVAFEFSRDAKAQKDTSSRQTQFRALADIMNEGGIKPEALSFKPTPIQERKQEQRTAMLPSLDALLEQEAAQEEVTGQQPRTIIAPALQEDTVDEATNLELHTVSEQEGDAPQPRKPIPPPALVQVTGRRRGTVSNVQVLPQAPGGAAALQNTIQQLVPLYNAYRTAWKMLHQGLAKGVDTLPEQDRGQLIAQLQRRMPEMAQEPMFQEIAKNVGRPVNPEPVTAGPGALAAAAGQGNRLDMVSRELLNRFVRSYLSDNRGLQTEADMQRFLEHMAELLETFARAFIELRQGHDQFGQQMAVPVTNDQNPLTRMRSTRELLRYLLDFKVPESANRVQELMGGFVDVMIHQIALLNGMREGVKGLLQRLDPELLGKGIGGVWPFNLVKKWEKYTEQHRAFLEEERELTAVLFGPEFAKAYLAIVGDAANKGSGDASDTLDGGSEEEAES</sequence>
<dbReference type="Proteomes" id="UP000028725">
    <property type="component" value="Unassembled WGS sequence"/>
</dbReference>
<dbReference type="RefSeq" id="WP_052419841.1">
    <property type="nucleotide sequence ID" value="NZ_JMCB01000003.1"/>
</dbReference>
<dbReference type="AlphaFoldDB" id="A0A085WS79"/>